<evidence type="ECO:0000313" key="3">
    <source>
        <dbReference type="EMBL" id="KAJ4253336.1"/>
    </source>
</evidence>
<keyword evidence="4" id="KW-1185">Reference proteome</keyword>
<dbReference type="OrthoDB" id="5059649at2759"/>
<organism evidence="3 4">
    <name type="scientific">Fusarium torreyae</name>
    <dbReference type="NCBI Taxonomy" id="1237075"/>
    <lineage>
        <taxon>Eukaryota</taxon>
        <taxon>Fungi</taxon>
        <taxon>Dikarya</taxon>
        <taxon>Ascomycota</taxon>
        <taxon>Pezizomycotina</taxon>
        <taxon>Sordariomycetes</taxon>
        <taxon>Hypocreomycetidae</taxon>
        <taxon>Hypocreales</taxon>
        <taxon>Nectriaceae</taxon>
        <taxon>Fusarium</taxon>
    </lineage>
</organism>
<keyword evidence="1" id="KW-0175">Coiled coil</keyword>
<feature type="region of interest" description="Disordered" evidence="2">
    <location>
        <begin position="1"/>
        <end position="23"/>
    </location>
</feature>
<feature type="compositionally biased region" description="Basic and acidic residues" evidence="2">
    <location>
        <begin position="13"/>
        <end position="23"/>
    </location>
</feature>
<comment type="caution">
    <text evidence="3">The sequence shown here is derived from an EMBL/GenBank/DDBJ whole genome shotgun (WGS) entry which is preliminary data.</text>
</comment>
<dbReference type="EMBL" id="JAOQAZ010000024">
    <property type="protein sequence ID" value="KAJ4253336.1"/>
    <property type="molecule type" value="Genomic_DNA"/>
</dbReference>
<accession>A0A9W8RSW7</accession>
<dbReference type="Proteomes" id="UP001152049">
    <property type="component" value="Unassembled WGS sequence"/>
</dbReference>
<sequence>MASNNQNVEPPEPEPRLEFRSHKGRVDCAQPRITIPRPRTDNEFGVVCHMSFFAFKTPEDETIVSTLVAGFQIIQRNMCPLLAGDMVKFLVDAWKEENQPRSHHGKPPAAHPYYKRLKGTEGNIKHLSYAYWFYLAACWGPDHPQLRGIRKEMSELWGAVFPPNMIVYPGYLSTERQKKLFGGVPTALFNEPNVQEQSGDEQSHDTVMQKRVRQLKQTIEDTPIEGLAGVIGDLPIILTKASSVNDTSELDELKLQLAATRKDLKETLGQVEGLQQELSDLRISSDNTIQQLQRDVDANKGALKVVDAKYLKMSTSETLLGGRVDAWEEKLEDMDKRVEKAVETCALVLGILSAPGGDKRKRGDEA</sequence>
<dbReference type="AlphaFoldDB" id="A0A9W8RSW7"/>
<name>A0A9W8RSW7_9HYPO</name>
<protein>
    <submittedName>
        <fullName evidence="3">Uncharacterized protein</fullName>
    </submittedName>
</protein>
<proteinExistence type="predicted"/>
<reference evidence="3" key="1">
    <citation type="submission" date="2022-09" db="EMBL/GenBank/DDBJ databases">
        <title>Fusarium specimens isolated from Avocado Roots.</title>
        <authorList>
            <person name="Stajich J."/>
            <person name="Roper C."/>
            <person name="Heimlech-Rivalta G."/>
        </authorList>
    </citation>
    <scope>NUCLEOTIDE SEQUENCE</scope>
    <source>
        <strain evidence="3">CF00136</strain>
    </source>
</reference>
<evidence type="ECO:0000313" key="4">
    <source>
        <dbReference type="Proteomes" id="UP001152049"/>
    </source>
</evidence>
<feature type="coiled-coil region" evidence="1">
    <location>
        <begin position="250"/>
        <end position="284"/>
    </location>
</feature>
<evidence type="ECO:0000256" key="2">
    <source>
        <dbReference type="SAM" id="MobiDB-lite"/>
    </source>
</evidence>
<gene>
    <name evidence="3" type="ORF">NW762_010491</name>
</gene>
<evidence type="ECO:0000256" key="1">
    <source>
        <dbReference type="SAM" id="Coils"/>
    </source>
</evidence>